<proteinExistence type="inferred from homology"/>
<dbReference type="InterPro" id="IPR050250">
    <property type="entry name" value="Macrolide_Exporter_MacB"/>
</dbReference>
<evidence type="ECO:0000256" key="1">
    <source>
        <dbReference type="ARBA" id="ARBA00004651"/>
    </source>
</evidence>
<protein>
    <submittedName>
        <fullName evidence="9">FtsX-like permease family protein</fullName>
    </submittedName>
</protein>
<feature type="transmembrane region" description="Helical" evidence="7">
    <location>
        <begin position="201"/>
        <end position="222"/>
    </location>
</feature>
<feature type="domain" description="ABC3 transporter permease C-terminal" evidence="8">
    <location>
        <begin position="206"/>
        <end position="324"/>
    </location>
</feature>
<keyword evidence="5 7" id="KW-0472">Membrane</keyword>
<feature type="transmembrane region" description="Helical" evidence="7">
    <location>
        <begin position="642"/>
        <end position="663"/>
    </location>
</feature>
<dbReference type="PANTHER" id="PTHR30572">
    <property type="entry name" value="MEMBRANE COMPONENT OF TRANSPORTER-RELATED"/>
    <property type="match status" value="1"/>
</dbReference>
<keyword evidence="2" id="KW-1003">Cell membrane</keyword>
<dbReference type="Pfam" id="PF02687">
    <property type="entry name" value="FtsX"/>
    <property type="match status" value="2"/>
</dbReference>
<keyword evidence="3 7" id="KW-0812">Transmembrane</keyword>
<comment type="caution">
    <text evidence="9">The sequence shown here is derived from an EMBL/GenBank/DDBJ whole genome shotgun (WGS) entry which is preliminary data.</text>
</comment>
<comment type="similarity">
    <text evidence="6">Belongs to the ABC-4 integral membrane protein family.</text>
</comment>
<feature type="transmembrane region" description="Helical" evidence="7">
    <location>
        <begin position="368"/>
        <end position="395"/>
    </location>
</feature>
<evidence type="ECO:0000256" key="5">
    <source>
        <dbReference type="ARBA" id="ARBA00023136"/>
    </source>
</evidence>
<gene>
    <name evidence="9" type="ORF">ACFSYJ_06920</name>
</gene>
<evidence type="ECO:0000256" key="4">
    <source>
        <dbReference type="ARBA" id="ARBA00022989"/>
    </source>
</evidence>
<comment type="subcellular location">
    <subcellularLocation>
        <location evidence="1">Cell membrane</location>
        <topology evidence="1">Multi-pass membrane protein</topology>
    </subcellularLocation>
</comment>
<feature type="transmembrane region" description="Helical" evidence="7">
    <location>
        <begin position="416"/>
        <end position="438"/>
    </location>
</feature>
<sequence>MNSLRLAMQVLRVDRRTRTSAILTAVGVAVATALVLLLASLPFATQARAQRAIWQEGYYYGQDRSSLQEDSGRAAARNSVPMLLLASQDFANGQEIARVDVALTGKGDAAALKPSPGLPGLPAPGQAYVSPALAKLIQGDTATHLGDRYGKVVGELGPESLKYPEQLVAFVGHSPDTMPETARPVTTFPQGKASVDGMLTLLSWVGIIVLLVPSLVLVASSARLTAARRERRLAAIRLAGATPGQVTGMVAAETTLSAVVGALAGLAVSPGLAALATYVSWDGGTWQAADFALPVPLAAALVLALPVLVVLAGVLGLRRVLRTPLFAAGGHTPKPLKWWRLLALPVAGLFFLYAISTSKNSSNGMTMVMGGLFLLVASAMVVGPWVTSAVGGTFVRIWRRPAALLAGRRLREDPKGAYRSSAGIVLAVFAGSMALTLLPTFESMTGGGRSYQDSVLYVDTDSTRAAQVVDQANAKLTEYGQSARALPVPTVSLVSGEGRGRRDRSALVMTCAEAAKLTRFGVGGACQSAPGVYSDTPVDLAQWKVTGNPGSEKETGVAFAPGTPVHRITNADKDLTDVSIIDPSVLPAGVTPKWVTVVAPTTDANREVVRTALVGASSGETIWSREQRLHGQEQELGDLRRVTVIGLLAAAVLAGCSAAVATAGSVMDRRRTFGALIAAGTPVRVLSRALRMEAALPALVATIGAGVVGTLVGVGLFSLVSGGGVVLSPWIAAPVVLGVLVALLGASVCTPALKRVQAEPLADE</sequence>
<feature type="transmembrane region" description="Helical" evidence="7">
    <location>
        <begin position="694"/>
        <end position="719"/>
    </location>
</feature>
<name>A0ABW5GAY7_9PSEU</name>
<reference evidence="10" key="1">
    <citation type="journal article" date="2019" name="Int. J. Syst. Evol. Microbiol.">
        <title>The Global Catalogue of Microorganisms (GCM) 10K type strain sequencing project: providing services to taxonomists for standard genome sequencing and annotation.</title>
        <authorList>
            <consortium name="The Broad Institute Genomics Platform"/>
            <consortium name="The Broad Institute Genome Sequencing Center for Infectious Disease"/>
            <person name="Wu L."/>
            <person name="Ma J."/>
        </authorList>
    </citation>
    <scope>NUCLEOTIDE SEQUENCE [LARGE SCALE GENOMIC DNA]</scope>
    <source>
        <strain evidence="10">CGMCC 4.7643</strain>
    </source>
</reference>
<feature type="transmembrane region" description="Helical" evidence="7">
    <location>
        <begin position="258"/>
        <end position="281"/>
    </location>
</feature>
<organism evidence="9 10">
    <name type="scientific">Amycolatopsis samaneae</name>
    <dbReference type="NCBI Taxonomy" id="664691"/>
    <lineage>
        <taxon>Bacteria</taxon>
        <taxon>Bacillati</taxon>
        <taxon>Actinomycetota</taxon>
        <taxon>Actinomycetes</taxon>
        <taxon>Pseudonocardiales</taxon>
        <taxon>Pseudonocardiaceae</taxon>
        <taxon>Amycolatopsis</taxon>
    </lineage>
</organism>
<feature type="transmembrane region" description="Helical" evidence="7">
    <location>
        <begin position="338"/>
        <end position="356"/>
    </location>
</feature>
<evidence type="ECO:0000256" key="6">
    <source>
        <dbReference type="ARBA" id="ARBA00038076"/>
    </source>
</evidence>
<evidence type="ECO:0000256" key="3">
    <source>
        <dbReference type="ARBA" id="ARBA00022692"/>
    </source>
</evidence>
<accession>A0ABW5GAY7</accession>
<evidence type="ECO:0000259" key="8">
    <source>
        <dbReference type="Pfam" id="PF02687"/>
    </source>
</evidence>
<evidence type="ECO:0000313" key="10">
    <source>
        <dbReference type="Proteomes" id="UP001597419"/>
    </source>
</evidence>
<keyword evidence="4 7" id="KW-1133">Transmembrane helix</keyword>
<feature type="transmembrane region" description="Helical" evidence="7">
    <location>
        <begin position="293"/>
        <end position="317"/>
    </location>
</feature>
<dbReference type="EMBL" id="JBHUKU010000003">
    <property type="protein sequence ID" value="MFD2458321.1"/>
    <property type="molecule type" value="Genomic_DNA"/>
</dbReference>
<evidence type="ECO:0000313" key="9">
    <source>
        <dbReference type="EMBL" id="MFD2458321.1"/>
    </source>
</evidence>
<feature type="transmembrane region" description="Helical" evidence="7">
    <location>
        <begin position="731"/>
        <end position="753"/>
    </location>
</feature>
<evidence type="ECO:0000256" key="7">
    <source>
        <dbReference type="SAM" id="Phobius"/>
    </source>
</evidence>
<keyword evidence="10" id="KW-1185">Reference proteome</keyword>
<dbReference type="InterPro" id="IPR003838">
    <property type="entry name" value="ABC3_permease_C"/>
</dbReference>
<dbReference type="Proteomes" id="UP001597419">
    <property type="component" value="Unassembled WGS sequence"/>
</dbReference>
<feature type="domain" description="ABC3 transporter permease C-terminal" evidence="8">
    <location>
        <begin position="647"/>
        <end position="748"/>
    </location>
</feature>
<dbReference type="PANTHER" id="PTHR30572:SF4">
    <property type="entry name" value="ABC TRANSPORTER PERMEASE YTRF"/>
    <property type="match status" value="1"/>
</dbReference>
<evidence type="ECO:0000256" key="2">
    <source>
        <dbReference type="ARBA" id="ARBA00022475"/>
    </source>
</evidence>
<dbReference type="RefSeq" id="WP_345394938.1">
    <property type="nucleotide sequence ID" value="NZ_BAABHG010000007.1"/>
</dbReference>